<dbReference type="EMBL" id="CAKLPX010000001">
    <property type="protein sequence ID" value="CAH0990597.1"/>
    <property type="molecule type" value="Genomic_DNA"/>
</dbReference>
<proteinExistence type="predicted"/>
<evidence type="ECO:0000313" key="2">
    <source>
        <dbReference type="Proteomes" id="UP000838100"/>
    </source>
</evidence>
<protein>
    <submittedName>
        <fullName evidence="1">Uncharacterized protein</fullName>
    </submittedName>
</protein>
<evidence type="ECO:0000313" key="1">
    <source>
        <dbReference type="EMBL" id="CAH0990597.1"/>
    </source>
</evidence>
<keyword evidence="2" id="KW-1185">Reference proteome</keyword>
<gene>
    <name evidence="1" type="ORF">SIN8267_00691</name>
</gene>
<reference evidence="1" key="1">
    <citation type="submission" date="2021-12" db="EMBL/GenBank/DDBJ databases">
        <authorList>
            <person name="Rodrigo-Torres L."/>
            <person name="Arahal R. D."/>
            <person name="Lucena T."/>
        </authorList>
    </citation>
    <scope>NUCLEOTIDE SEQUENCE</scope>
    <source>
        <strain evidence="1">CECT 8267</strain>
    </source>
</reference>
<name>A0ABN8EGX7_9GAMM</name>
<organism evidence="1 2">
    <name type="scientific">Sinobacterium norvegicum</name>
    <dbReference type="NCBI Taxonomy" id="1641715"/>
    <lineage>
        <taxon>Bacteria</taxon>
        <taxon>Pseudomonadati</taxon>
        <taxon>Pseudomonadota</taxon>
        <taxon>Gammaproteobacteria</taxon>
        <taxon>Cellvibrionales</taxon>
        <taxon>Spongiibacteraceae</taxon>
        <taxon>Sinobacterium</taxon>
    </lineage>
</organism>
<dbReference type="Proteomes" id="UP000838100">
    <property type="component" value="Unassembled WGS sequence"/>
</dbReference>
<comment type="caution">
    <text evidence="1">The sequence shown here is derived from an EMBL/GenBank/DDBJ whole genome shotgun (WGS) entry which is preliminary data.</text>
</comment>
<sequence>MSDKGSSCTLDLLAERQRMENTILQLIIIRNN</sequence>
<accession>A0ABN8EGX7</accession>